<keyword evidence="1" id="KW-0472">Membrane</keyword>
<dbReference type="PANTHER" id="PTHR35337:SF1">
    <property type="entry name" value="SLR1478 PROTEIN"/>
    <property type="match status" value="1"/>
</dbReference>
<feature type="transmembrane region" description="Helical" evidence="1">
    <location>
        <begin position="166"/>
        <end position="194"/>
    </location>
</feature>
<gene>
    <name evidence="2" type="ORF">EIO64_17745</name>
</gene>
<dbReference type="PANTHER" id="PTHR35337">
    <property type="entry name" value="SLR1478 PROTEIN"/>
    <property type="match status" value="1"/>
</dbReference>
<dbReference type="GeneID" id="89521009"/>
<accession>A0A4D7ATR4</accession>
<evidence type="ECO:0000313" key="3">
    <source>
        <dbReference type="Proteomes" id="UP000298642"/>
    </source>
</evidence>
<feature type="transmembrane region" description="Helical" evidence="1">
    <location>
        <begin position="133"/>
        <end position="154"/>
    </location>
</feature>
<dbReference type="KEGG" id="obj:EIO64_17745"/>
<keyword evidence="3" id="KW-1185">Reference proteome</keyword>
<keyword evidence="1" id="KW-0812">Transmembrane</keyword>
<dbReference type="AlphaFoldDB" id="A0A4D7ATR4"/>
<reference evidence="3" key="1">
    <citation type="submission" date="2018-12" db="EMBL/GenBank/DDBJ databases">
        <title>Dusodibacter welbiota gen. nov., sp. nov., isolated from human faeces and emended description of the Oscillibacter genus.</title>
        <authorList>
            <person name="Le Roy T."/>
            <person name="Van der Smissen P."/>
            <person name="Delzenne N."/>
            <person name="Muccioli G."/>
            <person name="Collet J.F."/>
            <person name="Cani P.D."/>
        </authorList>
    </citation>
    <scope>NUCLEOTIDE SEQUENCE [LARGE SCALE GENOMIC DNA]</scope>
    <source>
        <strain evidence="3">J115</strain>
    </source>
</reference>
<evidence type="ECO:0000313" key="2">
    <source>
        <dbReference type="EMBL" id="QCI60823.1"/>
    </source>
</evidence>
<dbReference type="InterPro" id="IPR002798">
    <property type="entry name" value="SpoIIM-like"/>
</dbReference>
<name>A0A4D7ATR4_9FIRM</name>
<feature type="transmembrane region" description="Helical" evidence="1">
    <location>
        <begin position="27"/>
        <end position="45"/>
    </location>
</feature>
<proteinExistence type="predicted"/>
<dbReference type="EMBL" id="CP034413">
    <property type="protein sequence ID" value="QCI60823.1"/>
    <property type="molecule type" value="Genomic_DNA"/>
</dbReference>
<sequence>MRRFLAAQFAPVLRAWRNGYEAEVRRAAIAFFLLVFLAFGVCLAVPELRLGFSAYLQHLFQGMDLTDGAGNLSPLLLLANNLRACAVTMLYGLIPFVRLPALALGVNAVLLGGLAACYAATDTTMLLYAASLLPHGIFELPALILAFSMGLYICGHLTRRCRRDPAALPLGACLGLAARLLVFLLLPLLILAALTEAYVTPLAAGLFL</sequence>
<keyword evidence="1" id="KW-1133">Transmembrane helix</keyword>
<dbReference type="Proteomes" id="UP000298642">
    <property type="component" value="Chromosome"/>
</dbReference>
<organism evidence="2 3">
    <name type="scientific">Dysosmobacter welbionis</name>
    <dbReference type="NCBI Taxonomy" id="2093857"/>
    <lineage>
        <taxon>Bacteria</taxon>
        <taxon>Bacillati</taxon>
        <taxon>Bacillota</taxon>
        <taxon>Clostridia</taxon>
        <taxon>Eubacteriales</taxon>
        <taxon>Oscillospiraceae</taxon>
        <taxon>Dysosmobacter</taxon>
    </lineage>
</organism>
<evidence type="ECO:0000256" key="1">
    <source>
        <dbReference type="SAM" id="Phobius"/>
    </source>
</evidence>
<dbReference type="RefSeq" id="WP_021751469.1">
    <property type="nucleotide sequence ID" value="NZ_CAUWCU010000044.1"/>
</dbReference>
<dbReference type="Pfam" id="PF01944">
    <property type="entry name" value="SpoIIM"/>
    <property type="match status" value="1"/>
</dbReference>
<feature type="transmembrane region" description="Helical" evidence="1">
    <location>
        <begin position="99"/>
        <end position="121"/>
    </location>
</feature>
<protein>
    <submittedName>
        <fullName evidence="2">Stage II sporulation protein M</fullName>
    </submittedName>
</protein>